<dbReference type="InterPro" id="IPR044791">
    <property type="entry name" value="Beta-glucanase/XTH"/>
</dbReference>
<dbReference type="KEGG" id="cam:101507020"/>
<evidence type="ECO:0000256" key="1">
    <source>
        <dbReference type="ARBA" id="ARBA00022512"/>
    </source>
</evidence>
<feature type="domain" description="GH16" evidence="12">
    <location>
        <begin position="6"/>
        <end position="217"/>
    </location>
</feature>
<keyword evidence="3 11" id="KW-0964">Secreted</keyword>
<dbReference type="FunFam" id="2.60.120.200:FF:000025">
    <property type="entry name" value="Xyloglucan endotransglucosylase/hydrolase"/>
    <property type="match status" value="1"/>
</dbReference>
<dbReference type="PANTHER" id="PTHR31062">
    <property type="entry name" value="XYLOGLUCAN ENDOTRANSGLUCOSYLASE/HYDROLASE PROTEIN 8-RELATED"/>
    <property type="match status" value="1"/>
</dbReference>
<reference evidence="13" key="1">
    <citation type="journal article" date="2013" name="Nat. Biotechnol.">
        <title>Draft genome sequence of chickpea (Cicer arietinum) provides a resource for trait improvement.</title>
        <authorList>
            <person name="Varshney R.K."/>
            <person name="Song C."/>
            <person name="Saxena R.K."/>
            <person name="Azam S."/>
            <person name="Yu S."/>
            <person name="Sharpe A.G."/>
            <person name="Cannon S."/>
            <person name="Baek J."/>
            <person name="Rosen B.D."/>
            <person name="Tar'an B."/>
            <person name="Millan T."/>
            <person name="Zhang X."/>
            <person name="Ramsay L.D."/>
            <person name="Iwata A."/>
            <person name="Wang Y."/>
            <person name="Nelson W."/>
            <person name="Farmer A.D."/>
            <person name="Gaur P.M."/>
            <person name="Soderlund C."/>
            <person name="Penmetsa R.V."/>
            <person name="Xu C."/>
            <person name="Bharti A.K."/>
            <person name="He W."/>
            <person name="Winter P."/>
            <person name="Zhao S."/>
            <person name="Hane J.K."/>
            <person name="Carrasquilla-Garcia N."/>
            <person name="Condie J.A."/>
            <person name="Upadhyaya H.D."/>
            <person name="Luo M.C."/>
            <person name="Thudi M."/>
            <person name="Gowda C.L."/>
            <person name="Singh N.P."/>
            <person name="Lichtenzveig J."/>
            <person name="Gali K.K."/>
            <person name="Rubio J."/>
            <person name="Nadarajan N."/>
            <person name="Dolezel J."/>
            <person name="Bansal K.C."/>
            <person name="Xu X."/>
            <person name="Edwards D."/>
            <person name="Zhang G."/>
            <person name="Kahl G."/>
            <person name="Gil J."/>
            <person name="Singh K.B."/>
            <person name="Datta S.K."/>
            <person name="Jackson S.A."/>
            <person name="Wang J."/>
            <person name="Cook D.R."/>
        </authorList>
    </citation>
    <scope>NUCLEOTIDE SEQUENCE [LARGE SCALE GENOMIC DNA]</scope>
    <source>
        <strain evidence="13">cv. CDC Frontier</strain>
    </source>
</reference>
<dbReference type="Pfam" id="PF06955">
    <property type="entry name" value="XET_C"/>
    <property type="match status" value="1"/>
</dbReference>
<dbReference type="STRING" id="3827.A0A1S2YUU6"/>
<gene>
    <name evidence="14" type="primary">LOC101507020</name>
</gene>
<dbReference type="PaxDb" id="3827-XP_004510290.1"/>
<keyword evidence="1 11" id="KW-0134">Cell wall</keyword>
<sequence>MSFLIIVFILVLVPHIVLGRVITKNEGVVFGQTYNPTWGGNHLVSLNQGNEILLTMDNYSGAGFASKMTYGSGFFHMRIKVPGSDSAGVVTAYYLTTLGKLHEEMDFEFLGNRIGKPYILQTNVFANGVGNREHKIHLWFDPTIDFHDYKILWNAHQIVFYVDNIPIRVYKNNTNIGASYPSNAMQIQISLWNGEDWATEGGKAKINWNYAPFKAYFQGFDVSGCPSLNPNLVDPKCFNGNFWWNNQNYWQLNPQEEKQLENIKKNYVIYDYCTDRKRYPTPPHPTPPIECLH</sequence>
<dbReference type="PROSITE" id="PS51762">
    <property type="entry name" value="GH16_2"/>
    <property type="match status" value="1"/>
</dbReference>
<dbReference type="SMR" id="A0A1S2YUU6"/>
<evidence type="ECO:0000313" key="13">
    <source>
        <dbReference type="Proteomes" id="UP000087171"/>
    </source>
</evidence>
<evidence type="ECO:0000256" key="4">
    <source>
        <dbReference type="ARBA" id="ARBA00022679"/>
    </source>
</evidence>
<dbReference type="PRINTS" id="PR00737">
    <property type="entry name" value="GLHYDRLASE16"/>
</dbReference>
<comment type="similarity">
    <text evidence="11">Belongs to the glycosyl hydrolase 16 family.</text>
</comment>
<dbReference type="Proteomes" id="UP000087171">
    <property type="component" value="Chromosome Ca7"/>
</dbReference>
<dbReference type="GO" id="GO:0010411">
    <property type="term" value="P:xyloglucan metabolic process"/>
    <property type="evidence" value="ECO:0007669"/>
    <property type="project" value="InterPro"/>
</dbReference>
<evidence type="ECO:0000256" key="6">
    <source>
        <dbReference type="ARBA" id="ARBA00022801"/>
    </source>
</evidence>
<evidence type="ECO:0000259" key="12">
    <source>
        <dbReference type="PROSITE" id="PS51762"/>
    </source>
</evidence>
<keyword evidence="5 11" id="KW-0732">Signal</keyword>
<accession>A0A1S2YUU6</accession>
<dbReference type="GeneID" id="101507020"/>
<dbReference type="Pfam" id="PF00722">
    <property type="entry name" value="Glyco_hydro_16"/>
    <property type="match status" value="1"/>
</dbReference>
<dbReference type="EC" id="2.4.1.207" evidence="11"/>
<dbReference type="AlphaFoldDB" id="A0A1S2YUU6"/>
<feature type="signal peptide" evidence="11">
    <location>
        <begin position="1"/>
        <end position="19"/>
    </location>
</feature>
<dbReference type="PIRSF" id="PIRSF005604">
    <property type="entry name" value="XET"/>
    <property type="match status" value="1"/>
</dbReference>
<proteinExistence type="inferred from homology"/>
<keyword evidence="11" id="KW-0961">Cell wall biogenesis/degradation</keyword>
<comment type="function">
    <text evidence="9 11">Catalyzes xyloglucan endohydrolysis (XEH) and/or endotransglycosylation (XET). Cleaves and religates xyloglucan polymers, an essential constituent of the primary cell wall, and thereby participates in cell wall construction of growing tissues.</text>
</comment>
<reference evidence="14" key="2">
    <citation type="submission" date="2025-08" db="UniProtKB">
        <authorList>
            <consortium name="RefSeq"/>
        </authorList>
    </citation>
    <scope>IDENTIFICATION</scope>
    <source>
        <tissue evidence="14">Etiolated seedlings</tissue>
    </source>
</reference>
<evidence type="ECO:0000256" key="10">
    <source>
        <dbReference type="PIRSR" id="PIRSR005604-1"/>
    </source>
</evidence>
<name>A0A1S2YUU6_CICAR</name>
<protein>
    <recommendedName>
        <fullName evidence="11">Xyloglucan endotransglucosylase/hydrolase</fullName>
        <ecNumber evidence="11">2.4.1.207</ecNumber>
    </recommendedName>
</protein>
<feature type="active site" description="Proton donor" evidence="10">
    <location>
        <position position="108"/>
    </location>
</feature>
<dbReference type="InterPro" id="IPR008264">
    <property type="entry name" value="Beta_glucanase"/>
</dbReference>
<evidence type="ECO:0000256" key="8">
    <source>
        <dbReference type="ARBA" id="ARBA00023295"/>
    </source>
</evidence>
<keyword evidence="6 11" id="KW-0378">Hydrolase</keyword>
<dbReference type="Gene3D" id="2.60.120.200">
    <property type="match status" value="1"/>
</dbReference>
<dbReference type="eggNOG" id="KOG0017">
    <property type="taxonomic scope" value="Eukaryota"/>
</dbReference>
<keyword evidence="7" id="KW-1015">Disulfide bond</keyword>
<dbReference type="GO" id="GO:0016762">
    <property type="term" value="F:xyloglucan:xyloglucosyl transferase activity"/>
    <property type="evidence" value="ECO:0007669"/>
    <property type="project" value="UniProtKB-EC"/>
</dbReference>
<dbReference type="InterPro" id="IPR013320">
    <property type="entry name" value="ConA-like_dom_sf"/>
</dbReference>
<feature type="chain" id="PRO_5010001363" description="Xyloglucan endotransglucosylase/hydrolase" evidence="11">
    <location>
        <begin position="20"/>
        <end position="293"/>
    </location>
</feature>
<evidence type="ECO:0000256" key="2">
    <source>
        <dbReference type="ARBA" id="ARBA00022523"/>
    </source>
</evidence>
<dbReference type="OrthoDB" id="4781at2759"/>
<dbReference type="CDD" id="cd02176">
    <property type="entry name" value="GH16_XET"/>
    <property type="match status" value="1"/>
</dbReference>
<keyword evidence="8 11" id="KW-0326">Glycosidase</keyword>
<keyword evidence="13" id="KW-1185">Reference proteome</keyword>
<dbReference type="GO" id="GO:0042546">
    <property type="term" value="P:cell wall biogenesis"/>
    <property type="evidence" value="ECO:0007669"/>
    <property type="project" value="InterPro"/>
</dbReference>
<evidence type="ECO:0000256" key="3">
    <source>
        <dbReference type="ARBA" id="ARBA00022525"/>
    </source>
</evidence>
<dbReference type="GO" id="GO:0071555">
    <property type="term" value="P:cell wall organization"/>
    <property type="evidence" value="ECO:0007669"/>
    <property type="project" value="UniProtKB-KW"/>
</dbReference>
<evidence type="ECO:0000256" key="11">
    <source>
        <dbReference type="RuleBase" id="RU361120"/>
    </source>
</evidence>
<evidence type="ECO:0000256" key="7">
    <source>
        <dbReference type="ARBA" id="ARBA00023157"/>
    </source>
</evidence>
<feature type="active site" description="Nucleophile" evidence="10">
    <location>
        <position position="104"/>
    </location>
</feature>
<comment type="subcellular location">
    <subcellularLocation>
        <location evidence="11">Secreted</location>
        <location evidence="11">Cell wall</location>
    </subcellularLocation>
    <subcellularLocation>
        <location evidence="11">Secreted</location>
        <location evidence="11">Extracellular space</location>
        <location evidence="11">Apoplast</location>
    </subcellularLocation>
</comment>
<evidence type="ECO:0000256" key="5">
    <source>
        <dbReference type="ARBA" id="ARBA00022729"/>
    </source>
</evidence>
<dbReference type="GO" id="GO:0004553">
    <property type="term" value="F:hydrolase activity, hydrolyzing O-glycosyl compounds"/>
    <property type="evidence" value="ECO:0007669"/>
    <property type="project" value="InterPro"/>
</dbReference>
<comment type="PTM">
    <text evidence="11">Contains at least one intrachain disulfide bond essential for its enzymatic activity.</text>
</comment>
<keyword evidence="2 11" id="KW-0052">Apoplast</keyword>
<dbReference type="GO" id="GO:0048046">
    <property type="term" value="C:apoplast"/>
    <property type="evidence" value="ECO:0007669"/>
    <property type="project" value="UniProtKB-SubCell"/>
</dbReference>
<dbReference type="RefSeq" id="XP_004510290.2">
    <property type="nucleotide sequence ID" value="XM_004510233.2"/>
</dbReference>
<dbReference type="InterPro" id="IPR016455">
    <property type="entry name" value="XTH"/>
</dbReference>
<keyword evidence="4 11" id="KW-0808">Transferase</keyword>
<dbReference type="InterPro" id="IPR000757">
    <property type="entry name" value="Beta-glucanase-like"/>
</dbReference>
<dbReference type="SUPFAM" id="SSF49899">
    <property type="entry name" value="Concanavalin A-like lectins/glucanases"/>
    <property type="match status" value="1"/>
</dbReference>
<organism evidence="13 14">
    <name type="scientific">Cicer arietinum</name>
    <name type="common">Chickpea</name>
    <name type="synonym">Garbanzo</name>
    <dbReference type="NCBI Taxonomy" id="3827"/>
    <lineage>
        <taxon>Eukaryota</taxon>
        <taxon>Viridiplantae</taxon>
        <taxon>Streptophyta</taxon>
        <taxon>Embryophyta</taxon>
        <taxon>Tracheophyta</taxon>
        <taxon>Spermatophyta</taxon>
        <taxon>Magnoliopsida</taxon>
        <taxon>eudicotyledons</taxon>
        <taxon>Gunneridae</taxon>
        <taxon>Pentapetalae</taxon>
        <taxon>rosids</taxon>
        <taxon>fabids</taxon>
        <taxon>Fabales</taxon>
        <taxon>Fabaceae</taxon>
        <taxon>Papilionoideae</taxon>
        <taxon>50 kb inversion clade</taxon>
        <taxon>NPAAA clade</taxon>
        <taxon>Hologalegina</taxon>
        <taxon>IRL clade</taxon>
        <taxon>Cicereae</taxon>
        <taxon>Cicer</taxon>
    </lineage>
</organism>
<evidence type="ECO:0000256" key="9">
    <source>
        <dbReference type="ARBA" id="ARBA00058567"/>
    </source>
</evidence>
<dbReference type="InterPro" id="IPR010713">
    <property type="entry name" value="XET_C"/>
</dbReference>
<evidence type="ECO:0000313" key="14">
    <source>
        <dbReference type="RefSeq" id="XP_004510290.2"/>
    </source>
</evidence>